<sequence>MSSVLGSVAAEGAEGTTGGEASDDSSITVVQIGQNGEYLGTARLPHRLRGLVTRSPSPGKLPDREFDPACGGRRRSARPALGSGVPPQTNKNLLKVG</sequence>
<comment type="caution">
    <text evidence="2">The sequence shown here is derived from an EMBL/GenBank/DDBJ whole genome shotgun (WGS) entry which is preliminary data.</text>
</comment>
<protein>
    <submittedName>
        <fullName evidence="2">Uncharacterized protein</fullName>
    </submittedName>
</protein>
<dbReference type="EMBL" id="JAULUE010002052">
    <property type="protein sequence ID" value="KAK5899976.1"/>
    <property type="molecule type" value="Genomic_DNA"/>
</dbReference>
<evidence type="ECO:0000256" key="1">
    <source>
        <dbReference type="SAM" id="MobiDB-lite"/>
    </source>
</evidence>
<keyword evidence="3" id="KW-1185">Reference proteome</keyword>
<dbReference type="Proteomes" id="UP001335648">
    <property type="component" value="Unassembled WGS sequence"/>
</dbReference>
<evidence type="ECO:0000313" key="2">
    <source>
        <dbReference type="EMBL" id="KAK5899976.1"/>
    </source>
</evidence>
<name>A0AAN8H2F4_9TELE</name>
<accession>A0AAN8H2F4</accession>
<organism evidence="2 3">
    <name type="scientific">Champsocephalus esox</name>
    <name type="common">pike icefish</name>
    <dbReference type="NCBI Taxonomy" id="159716"/>
    <lineage>
        <taxon>Eukaryota</taxon>
        <taxon>Metazoa</taxon>
        <taxon>Chordata</taxon>
        <taxon>Craniata</taxon>
        <taxon>Vertebrata</taxon>
        <taxon>Euteleostomi</taxon>
        <taxon>Actinopterygii</taxon>
        <taxon>Neopterygii</taxon>
        <taxon>Teleostei</taxon>
        <taxon>Neoteleostei</taxon>
        <taxon>Acanthomorphata</taxon>
        <taxon>Eupercaria</taxon>
        <taxon>Perciformes</taxon>
        <taxon>Notothenioidei</taxon>
        <taxon>Channichthyidae</taxon>
        <taxon>Champsocephalus</taxon>
    </lineage>
</organism>
<gene>
    <name evidence="2" type="ORF">CesoFtcFv8_009394</name>
</gene>
<feature type="region of interest" description="Disordered" evidence="1">
    <location>
        <begin position="52"/>
        <end position="97"/>
    </location>
</feature>
<reference evidence="2 3" key="1">
    <citation type="journal article" date="2023" name="Mol. Biol. Evol.">
        <title>Genomics of Secondarily Temperate Adaptation in the Only Non-Antarctic Icefish.</title>
        <authorList>
            <person name="Rivera-Colon A.G."/>
            <person name="Rayamajhi N."/>
            <person name="Minhas B.F."/>
            <person name="Madrigal G."/>
            <person name="Bilyk K.T."/>
            <person name="Yoon V."/>
            <person name="Hune M."/>
            <person name="Gregory S."/>
            <person name="Cheng C.H.C."/>
            <person name="Catchen J.M."/>
        </authorList>
    </citation>
    <scope>NUCLEOTIDE SEQUENCE [LARGE SCALE GENOMIC DNA]</scope>
    <source>
        <strain evidence="2">JC2023a</strain>
    </source>
</reference>
<dbReference type="AlphaFoldDB" id="A0AAN8H2F4"/>
<proteinExistence type="predicted"/>
<feature type="compositionally biased region" description="Polar residues" evidence="1">
    <location>
        <begin position="86"/>
        <end position="97"/>
    </location>
</feature>
<evidence type="ECO:0000313" key="3">
    <source>
        <dbReference type="Proteomes" id="UP001335648"/>
    </source>
</evidence>
<feature type="region of interest" description="Disordered" evidence="1">
    <location>
        <begin position="1"/>
        <end position="27"/>
    </location>
</feature>